<evidence type="ECO:0000313" key="1">
    <source>
        <dbReference type="EMBL" id="REC60132.1"/>
    </source>
</evidence>
<dbReference type="EMBL" id="QNVT01000028">
    <property type="protein sequence ID" value="REC60132.1"/>
    <property type="molecule type" value="Genomic_DNA"/>
</dbReference>
<protein>
    <submittedName>
        <fullName evidence="1">Uncharacterized protein</fullName>
    </submittedName>
</protein>
<dbReference type="Proteomes" id="UP000256686">
    <property type="component" value="Unassembled WGS sequence"/>
</dbReference>
<sequence length="78" mass="9197">MLVEEAEKIRYINLNNKALVAANKMRLHKLFDTKKHLYNHHNQQKSLLVKETQKMMIVGKVFISNIVILNKLTDKNDH</sequence>
<proteinExistence type="predicted"/>
<gene>
    <name evidence="1" type="ORF">DRF65_22545</name>
</gene>
<dbReference type="AlphaFoldDB" id="A0A3D9C3I8"/>
<accession>A0A3D9C3I8</accession>
<reference evidence="2" key="1">
    <citation type="submission" date="2018-06" db="EMBL/GenBank/DDBJ databases">
        <authorList>
            <person name="Lum Nde A."/>
            <person name="Hugo C."/>
        </authorList>
    </citation>
    <scope>NUCLEOTIDE SEQUENCE [LARGE SCALE GENOMIC DNA]</scope>
    <source>
        <strain evidence="2">1_F178</strain>
    </source>
</reference>
<evidence type="ECO:0000313" key="2">
    <source>
        <dbReference type="Proteomes" id="UP000256686"/>
    </source>
</evidence>
<comment type="caution">
    <text evidence="1">The sequence shown here is derived from an EMBL/GenBank/DDBJ whole genome shotgun (WGS) entry which is preliminary data.</text>
</comment>
<organism evidence="1 2">
    <name type="scientific">Chryseobacterium pennae</name>
    <dbReference type="NCBI Taxonomy" id="2258962"/>
    <lineage>
        <taxon>Bacteria</taxon>
        <taxon>Pseudomonadati</taxon>
        <taxon>Bacteroidota</taxon>
        <taxon>Flavobacteriia</taxon>
        <taxon>Flavobacteriales</taxon>
        <taxon>Weeksellaceae</taxon>
        <taxon>Chryseobacterium group</taxon>
        <taxon>Chryseobacterium</taxon>
    </lineage>
</organism>
<name>A0A3D9C3I8_9FLAO</name>
<keyword evidence="2" id="KW-1185">Reference proteome</keyword>